<organism evidence="2">
    <name type="scientific">Graphocephala atropunctata</name>
    <dbReference type="NCBI Taxonomy" id="36148"/>
    <lineage>
        <taxon>Eukaryota</taxon>
        <taxon>Metazoa</taxon>
        <taxon>Ecdysozoa</taxon>
        <taxon>Arthropoda</taxon>
        <taxon>Hexapoda</taxon>
        <taxon>Insecta</taxon>
        <taxon>Pterygota</taxon>
        <taxon>Neoptera</taxon>
        <taxon>Paraneoptera</taxon>
        <taxon>Hemiptera</taxon>
        <taxon>Auchenorrhyncha</taxon>
        <taxon>Membracoidea</taxon>
        <taxon>Cicadellidae</taxon>
        <taxon>Cicadellinae</taxon>
        <taxon>Cicadellini</taxon>
        <taxon>Graphocephala</taxon>
    </lineage>
</organism>
<dbReference type="AlphaFoldDB" id="A0A1B6LWH0"/>
<name>A0A1B6LWH0_9HEMI</name>
<sequence length="100" mass="11465">SAVEVAVRRACACGCQCVLCQLCLSRQLGYLKIRYTLDVTVEYLKDPTRDLPYFGDTFLITNQTKGPGLPRLETKQMTVSPMARRQDHEPWCPRLSKMRQ</sequence>
<reference evidence="2" key="1">
    <citation type="submission" date="2015-11" db="EMBL/GenBank/DDBJ databases">
        <title>De novo transcriptome assembly of four potential Pierce s Disease insect vectors from Arizona vineyards.</title>
        <authorList>
            <person name="Tassone E.E."/>
        </authorList>
    </citation>
    <scope>NUCLEOTIDE SEQUENCE</scope>
</reference>
<evidence type="ECO:0000256" key="1">
    <source>
        <dbReference type="SAM" id="MobiDB-lite"/>
    </source>
</evidence>
<proteinExistence type="predicted"/>
<dbReference type="EMBL" id="GEBQ01011970">
    <property type="protein sequence ID" value="JAT28007.1"/>
    <property type="molecule type" value="Transcribed_RNA"/>
</dbReference>
<accession>A0A1B6LWH0</accession>
<evidence type="ECO:0000313" key="2">
    <source>
        <dbReference type="EMBL" id="JAT28007.1"/>
    </source>
</evidence>
<gene>
    <name evidence="2" type="ORF">g.54004</name>
</gene>
<feature type="region of interest" description="Disordered" evidence="1">
    <location>
        <begin position="78"/>
        <end position="100"/>
    </location>
</feature>
<feature type="non-terminal residue" evidence="2">
    <location>
        <position position="1"/>
    </location>
</feature>
<protein>
    <submittedName>
        <fullName evidence="2">Uncharacterized protein</fullName>
    </submittedName>
</protein>